<organism evidence="4">
    <name type="scientific">Pithovirus LCPAC001</name>
    <dbReference type="NCBI Taxonomy" id="2506585"/>
    <lineage>
        <taxon>Viruses</taxon>
        <taxon>Pithoviruses</taxon>
    </lineage>
</organism>
<keyword evidence="1" id="KW-0479">Metal-binding</keyword>
<dbReference type="CDD" id="cd16448">
    <property type="entry name" value="RING-H2"/>
    <property type="match status" value="1"/>
</dbReference>
<feature type="compositionally biased region" description="Polar residues" evidence="2">
    <location>
        <begin position="171"/>
        <end position="185"/>
    </location>
</feature>
<dbReference type="InterPro" id="IPR001841">
    <property type="entry name" value="Znf_RING"/>
</dbReference>
<keyword evidence="1" id="KW-0863">Zinc-finger</keyword>
<evidence type="ECO:0000256" key="1">
    <source>
        <dbReference type="PROSITE-ProRule" id="PRU00175"/>
    </source>
</evidence>
<evidence type="ECO:0000259" key="3">
    <source>
        <dbReference type="PROSITE" id="PS50089"/>
    </source>
</evidence>
<evidence type="ECO:0000313" key="4">
    <source>
        <dbReference type="EMBL" id="QBK89587.1"/>
    </source>
</evidence>
<dbReference type="SUPFAM" id="SSF57850">
    <property type="entry name" value="RING/U-box"/>
    <property type="match status" value="1"/>
</dbReference>
<feature type="region of interest" description="Disordered" evidence="2">
    <location>
        <begin position="129"/>
        <end position="185"/>
    </location>
</feature>
<dbReference type="GO" id="GO:0008270">
    <property type="term" value="F:zinc ion binding"/>
    <property type="evidence" value="ECO:0007669"/>
    <property type="project" value="UniProtKB-KW"/>
</dbReference>
<gene>
    <name evidence="4" type="ORF">LCPAC001_00970</name>
</gene>
<feature type="domain" description="RING-type" evidence="3">
    <location>
        <begin position="63"/>
        <end position="101"/>
    </location>
</feature>
<keyword evidence="1" id="KW-0862">Zinc</keyword>
<accession>A0A481Z1J7</accession>
<dbReference type="PROSITE" id="PS50089">
    <property type="entry name" value="ZF_RING_2"/>
    <property type="match status" value="1"/>
</dbReference>
<keyword evidence="4" id="KW-0436">Ligase</keyword>
<evidence type="ECO:0000256" key="2">
    <source>
        <dbReference type="SAM" id="MobiDB-lite"/>
    </source>
</evidence>
<dbReference type="Gene3D" id="3.30.40.10">
    <property type="entry name" value="Zinc/RING finger domain, C3HC4 (zinc finger)"/>
    <property type="match status" value="1"/>
</dbReference>
<sequence length="185" mass="21660">MKCRVIINSGPKKGKRYRRKLKKLENGLCDYHQTKEMVNKQNVIVIDDTPLRNTFEVAPDCMCVICLENNTSSDSIALGCKHRFHLNCIVQIDGNCCPMCRSKITGVPAYIATILKKNYDTNEKIKEMQMGHPVERPRTRRPRVRRTQFRRPRVRLRDIIERSQTRHTRNRNPISGRTRNRTGIQ</sequence>
<dbReference type="EMBL" id="MK500429">
    <property type="protein sequence ID" value="QBK89587.1"/>
    <property type="molecule type" value="Genomic_DNA"/>
</dbReference>
<protein>
    <submittedName>
        <fullName evidence="4">Putative RING finger E3 ubiquitin ligase</fullName>
    </submittedName>
</protein>
<name>A0A481Z1J7_9VIRU</name>
<dbReference type="InterPro" id="IPR013083">
    <property type="entry name" value="Znf_RING/FYVE/PHD"/>
</dbReference>
<feature type="compositionally biased region" description="Basic residues" evidence="2">
    <location>
        <begin position="138"/>
        <end position="154"/>
    </location>
</feature>
<feature type="compositionally biased region" description="Basic and acidic residues" evidence="2">
    <location>
        <begin position="155"/>
        <end position="164"/>
    </location>
</feature>
<dbReference type="SMART" id="SM00184">
    <property type="entry name" value="RING"/>
    <property type="match status" value="1"/>
</dbReference>
<reference evidence="4" key="1">
    <citation type="journal article" date="2019" name="MBio">
        <title>Virus Genomes from Deep Sea Sediments Expand the Ocean Megavirome and Support Independent Origins of Viral Gigantism.</title>
        <authorList>
            <person name="Backstrom D."/>
            <person name="Yutin N."/>
            <person name="Jorgensen S.L."/>
            <person name="Dharamshi J."/>
            <person name="Homa F."/>
            <person name="Zaremba-Niedwiedzka K."/>
            <person name="Spang A."/>
            <person name="Wolf Y.I."/>
            <person name="Koonin E.V."/>
            <person name="Ettema T.J."/>
        </authorList>
    </citation>
    <scope>NUCLEOTIDE SEQUENCE</scope>
</reference>
<dbReference type="GO" id="GO:0016874">
    <property type="term" value="F:ligase activity"/>
    <property type="evidence" value="ECO:0007669"/>
    <property type="project" value="UniProtKB-KW"/>
</dbReference>
<proteinExistence type="predicted"/>